<keyword evidence="10" id="KW-0677">Repeat</keyword>
<evidence type="ECO:0000256" key="1">
    <source>
        <dbReference type="ARBA" id="ARBA00000085"/>
    </source>
</evidence>
<feature type="domain" description="PAC" evidence="17">
    <location>
        <begin position="367"/>
        <end position="419"/>
    </location>
</feature>
<dbReference type="InterPro" id="IPR001610">
    <property type="entry name" value="PAC"/>
</dbReference>
<evidence type="ECO:0000256" key="11">
    <source>
        <dbReference type="ARBA" id="ARBA00022741"/>
    </source>
</evidence>
<organism evidence="18 19">
    <name type="scientific">Salinarimonas soli</name>
    <dbReference type="NCBI Taxonomy" id="1638099"/>
    <lineage>
        <taxon>Bacteria</taxon>
        <taxon>Pseudomonadati</taxon>
        <taxon>Pseudomonadota</taxon>
        <taxon>Alphaproteobacteria</taxon>
        <taxon>Hyphomicrobiales</taxon>
        <taxon>Salinarimonadaceae</taxon>
        <taxon>Salinarimonas</taxon>
    </lineage>
</organism>
<comment type="catalytic activity">
    <reaction evidence="1">
        <text>ATP + protein L-histidine = ADP + protein N-phospho-L-histidine.</text>
        <dbReference type="EC" id="2.7.13.3"/>
    </reaction>
</comment>
<evidence type="ECO:0000313" key="18">
    <source>
        <dbReference type="EMBL" id="KAA2234897.1"/>
    </source>
</evidence>
<name>A0A5B2V9I6_9HYPH</name>
<reference evidence="18 19" key="2">
    <citation type="submission" date="2019-09" db="EMBL/GenBank/DDBJ databases">
        <authorList>
            <person name="Jin C."/>
        </authorList>
    </citation>
    <scope>NUCLEOTIDE SEQUENCE [LARGE SCALE GENOMIC DNA]</scope>
    <source>
        <strain evidence="18 19">BN140002</strain>
    </source>
</reference>
<evidence type="ECO:0000256" key="13">
    <source>
        <dbReference type="ARBA" id="ARBA00022840"/>
    </source>
</evidence>
<feature type="domain" description="PAC" evidence="17">
    <location>
        <begin position="241"/>
        <end position="296"/>
    </location>
</feature>
<dbReference type="Proteomes" id="UP000323142">
    <property type="component" value="Unassembled WGS sequence"/>
</dbReference>
<evidence type="ECO:0000256" key="4">
    <source>
        <dbReference type="ARBA" id="ARBA00022543"/>
    </source>
</evidence>
<evidence type="ECO:0000256" key="9">
    <source>
        <dbReference type="ARBA" id="ARBA00022679"/>
    </source>
</evidence>
<dbReference type="Pfam" id="PF08447">
    <property type="entry name" value="PAS_3"/>
    <property type="match status" value="1"/>
</dbReference>
<evidence type="ECO:0000256" key="5">
    <source>
        <dbReference type="ARBA" id="ARBA00022553"/>
    </source>
</evidence>
<dbReference type="EMBL" id="VUOA01000040">
    <property type="protein sequence ID" value="KAA2234897.1"/>
    <property type="molecule type" value="Genomic_DNA"/>
</dbReference>
<sequence length="608" mass="67313">MPDNPCHDGLDGGELGALVRAHAWSRTPLGDIAGWPQSLKTTVGILLRSPVPMVLLWGPDGVMIYNDAYSGFAADRHPRLLGSKVREGWPEVAAFNDHVMRVGLAGGSLSFRDQELTLHRRGEPEPVWMNLDYSPVLDESGAPGGVLAIVVETTERVLAERRIAEEGRRLRDMFEQAPGIMAITRGPEHVFELANAAYLDFVGGREAIGRSIREALPELDGQGYFELLDGVYRSGRPYLGRHMPARLRRRAGEALETRYVDFVLQPLTDERGGVTGIFIEGHDVTEMRLTELALRESEAHYRTAIDLSPQTAWTATPDGLLDSVGARWHDWTGTSGLGASWGEVMHPEDLDRSVAVWTEAVTTGKPYDIEHRACMRDGTYRWMHSRAYPRRDESGRIVKWYGTTEDIHDRKQGEIHQRLLINELNHRVKNTLATVQAIAAQTFKGAPGADDTRRTFEGRLMALAQAHDVLTRENWEGAELREIIGEAVAAYRGDDRFALQGPEVRLDPRAALAIAMALYELTTNAAKYGALSVPTGRVAIRWEVGTESGRRLHLRWEERHGPPVAPPTRSGFGTRLVRSLGAELGGTVDLAYAPEGVVCTVEAPLPEM</sequence>
<dbReference type="SMART" id="SM00911">
    <property type="entry name" value="HWE_HK"/>
    <property type="match status" value="1"/>
</dbReference>
<evidence type="ECO:0000256" key="8">
    <source>
        <dbReference type="ARBA" id="ARBA00022643"/>
    </source>
</evidence>
<accession>A0A5B2V9I6</accession>
<keyword evidence="11" id="KW-0547">Nucleotide-binding</keyword>
<dbReference type="FunFam" id="3.30.450.20:FF:000099">
    <property type="entry name" value="Sensory box sensor histidine kinase"/>
    <property type="match status" value="1"/>
</dbReference>
<dbReference type="GO" id="GO:0005524">
    <property type="term" value="F:ATP binding"/>
    <property type="evidence" value="ECO:0007669"/>
    <property type="project" value="UniProtKB-KW"/>
</dbReference>
<keyword evidence="12" id="KW-0418">Kinase</keyword>
<dbReference type="InterPro" id="IPR013655">
    <property type="entry name" value="PAS_fold_3"/>
</dbReference>
<dbReference type="Gene3D" id="3.30.565.10">
    <property type="entry name" value="Histidine kinase-like ATPase, C-terminal domain"/>
    <property type="match status" value="1"/>
</dbReference>
<dbReference type="NCBIfam" id="TIGR00229">
    <property type="entry name" value="sensory_box"/>
    <property type="match status" value="2"/>
</dbReference>
<evidence type="ECO:0000256" key="16">
    <source>
        <dbReference type="ARBA" id="ARBA00023170"/>
    </source>
</evidence>
<keyword evidence="6" id="KW-0716">Sensory transduction</keyword>
<keyword evidence="5" id="KW-0597">Phosphoprotein</keyword>
<gene>
    <name evidence="18" type="ORF">F0L46_21360</name>
</gene>
<dbReference type="InterPro" id="IPR000014">
    <property type="entry name" value="PAS"/>
</dbReference>
<keyword evidence="16" id="KW-0675">Receptor</keyword>
<proteinExistence type="predicted"/>
<evidence type="ECO:0000256" key="12">
    <source>
        <dbReference type="ARBA" id="ARBA00022777"/>
    </source>
</evidence>
<dbReference type="InterPro" id="IPR035965">
    <property type="entry name" value="PAS-like_dom_sf"/>
</dbReference>
<dbReference type="PANTHER" id="PTHR41523">
    <property type="entry name" value="TWO-COMPONENT SYSTEM SENSOR PROTEIN"/>
    <property type="match status" value="1"/>
</dbReference>
<evidence type="ECO:0000259" key="17">
    <source>
        <dbReference type="PROSITE" id="PS50113"/>
    </source>
</evidence>
<evidence type="ECO:0000256" key="7">
    <source>
        <dbReference type="ARBA" id="ARBA00022630"/>
    </source>
</evidence>
<dbReference type="PROSITE" id="PS50113">
    <property type="entry name" value="PAC"/>
    <property type="match status" value="3"/>
</dbReference>
<dbReference type="RefSeq" id="WP_149821384.1">
    <property type="nucleotide sequence ID" value="NZ_VUOA01000040.1"/>
</dbReference>
<dbReference type="PANTHER" id="PTHR41523:SF7">
    <property type="entry name" value="HISTIDINE KINASE"/>
    <property type="match status" value="1"/>
</dbReference>
<dbReference type="OrthoDB" id="341208at2"/>
<dbReference type="CDD" id="cd00130">
    <property type="entry name" value="PAS"/>
    <property type="match status" value="1"/>
</dbReference>
<dbReference type="AlphaFoldDB" id="A0A5B2V9I6"/>
<keyword evidence="9" id="KW-0808">Transferase</keyword>
<protein>
    <recommendedName>
        <fullName evidence="3">Blue-light-activated histidine kinase</fullName>
        <ecNumber evidence="2">2.7.13.3</ecNumber>
    </recommendedName>
</protein>
<dbReference type="GO" id="GO:0009881">
    <property type="term" value="F:photoreceptor activity"/>
    <property type="evidence" value="ECO:0007669"/>
    <property type="project" value="UniProtKB-KW"/>
</dbReference>
<evidence type="ECO:0000256" key="3">
    <source>
        <dbReference type="ARBA" id="ARBA00021740"/>
    </source>
</evidence>
<comment type="caution">
    <text evidence="18">The sequence shown here is derived from an EMBL/GenBank/DDBJ whole genome shotgun (WGS) entry which is preliminary data.</text>
</comment>
<keyword evidence="8" id="KW-0288">FMN</keyword>
<keyword evidence="15" id="KW-0843">Virulence</keyword>
<dbReference type="SMART" id="SM00091">
    <property type="entry name" value="PAS"/>
    <property type="match status" value="2"/>
</dbReference>
<evidence type="ECO:0000256" key="14">
    <source>
        <dbReference type="ARBA" id="ARBA00022991"/>
    </source>
</evidence>
<keyword evidence="7" id="KW-0285">Flavoprotein</keyword>
<reference evidence="18 19" key="1">
    <citation type="submission" date="2019-09" db="EMBL/GenBank/DDBJ databases">
        <title>Salinarimonas rosea gen. nov., sp. nov., a new member of the a-2 subgroup of the Proteobacteria.</title>
        <authorList>
            <person name="Liu J."/>
        </authorList>
    </citation>
    <scope>NUCLEOTIDE SEQUENCE [LARGE SCALE GENOMIC DNA]</scope>
    <source>
        <strain evidence="18 19">BN140002</strain>
    </source>
</reference>
<evidence type="ECO:0000256" key="10">
    <source>
        <dbReference type="ARBA" id="ARBA00022737"/>
    </source>
</evidence>
<evidence type="ECO:0000256" key="15">
    <source>
        <dbReference type="ARBA" id="ARBA00023026"/>
    </source>
</evidence>
<dbReference type="InterPro" id="IPR013656">
    <property type="entry name" value="PAS_4"/>
</dbReference>
<dbReference type="Gene3D" id="3.30.450.20">
    <property type="entry name" value="PAS domain"/>
    <property type="match status" value="3"/>
</dbReference>
<dbReference type="Pfam" id="PF08448">
    <property type="entry name" value="PAS_4"/>
    <property type="match status" value="2"/>
</dbReference>
<dbReference type="InterPro" id="IPR011102">
    <property type="entry name" value="Sig_transdc_His_kinase_HWE"/>
</dbReference>
<dbReference type="Pfam" id="PF07536">
    <property type="entry name" value="HWE_HK"/>
    <property type="match status" value="1"/>
</dbReference>
<dbReference type="InterPro" id="IPR036890">
    <property type="entry name" value="HATPase_C_sf"/>
</dbReference>
<dbReference type="EC" id="2.7.13.3" evidence="2"/>
<evidence type="ECO:0000256" key="2">
    <source>
        <dbReference type="ARBA" id="ARBA00012438"/>
    </source>
</evidence>
<feature type="domain" description="PAC" evidence="17">
    <location>
        <begin position="112"/>
        <end position="165"/>
    </location>
</feature>
<keyword evidence="19" id="KW-1185">Reference proteome</keyword>
<keyword evidence="14" id="KW-0157">Chromophore</keyword>
<evidence type="ECO:0000313" key="19">
    <source>
        <dbReference type="Proteomes" id="UP000323142"/>
    </source>
</evidence>
<keyword evidence="13" id="KW-0067">ATP-binding</keyword>
<dbReference type="GO" id="GO:0004673">
    <property type="term" value="F:protein histidine kinase activity"/>
    <property type="evidence" value="ECO:0007669"/>
    <property type="project" value="UniProtKB-EC"/>
</dbReference>
<dbReference type="InterPro" id="IPR000700">
    <property type="entry name" value="PAS-assoc_C"/>
</dbReference>
<evidence type="ECO:0000256" key="6">
    <source>
        <dbReference type="ARBA" id="ARBA00022606"/>
    </source>
</evidence>
<dbReference type="SUPFAM" id="SSF55785">
    <property type="entry name" value="PYP-like sensor domain (PAS domain)"/>
    <property type="match status" value="3"/>
</dbReference>
<keyword evidence="4" id="KW-0600">Photoreceptor protein</keyword>
<dbReference type="SMART" id="SM00086">
    <property type="entry name" value="PAC"/>
    <property type="match status" value="3"/>
</dbReference>
<dbReference type="SUPFAM" id="SSF55874">
    <property type="entry name" value="ATPase domain of HSP90 chaperone/DNA topoisomerase II/histidine kinase"/>
    <property type="match status" value="1"/>
</dbReference>